<comment type="caution">
    <text evidence="4">The sequence shown here is derived from an EMBL/GenBank/DDBJ whole genome shotgun (WGS) entry which is preliminary data.</text>
</comment>
<dbReference type="GO" id="GO:0005840">
    <property type="term" value="C:ribosome"/>
    <property type="evidence" value="ECO:0007669"/>
    <property type="project" value="UniProtKB-KW"/>
</dbReference>
<evidence type="ECO:0000256" key="1">
    <source>
        <dbReference type="ARBA" id="ARBA00010528"/>
    </source>
</evidence>
<dbReference type="GO" id="GO:1990904">
    <property type="term" value="C:ribonucleoprotein complex"/>
    <property type="evidence" value="ECO:0007669"/>
    <property type="project" value="UniProtKB-KW"/>
</dbReference>
<evidence type="ECO:0000256" key="2">
    <source>
        <dbReference type="ARBA" id="ARBA00022980"/>
    </source>
</evidence>
<sequence length="88" mass="10011">MDFSQPKTKEAVEVVNSLSKIGGFEKMKNKKKNKAILALDKKEPNVSKSFRNIPGMEIYQARNLNILDILNFKYLVIANPKEAISGWK</sequence>
<comment type="similarity">
    <text evidence="1">Belongs to the universal ribosomal protein uL4 family.</text>
</comment>
<name>A0A1G2Q271_9BACT</name>
<dbReference type="InterPro" id="IPR023574">
    <property type="entry name" value="Ribosomal_uL4_dom_sf"/>
</dbReference>
<dbReference type="Gene3D" id="3.40.1370.10">
    <property type="match status" value="1"/>
</dbReference>
<keyword evidence="2 4" id="KW-0689">Ribosomal protein</keyword>
<gene>
    <name evidence="4" type="ORF">A2Z62_00415</name>
</gene>
<proteinExistence type="inferred from homology"/>
<dbReference type="Proteomes" id="UP000177649">
    <property type="component" value="Unassembled WGS sequence"/>
</dbReference>
<dbReference type="AlphaFoldDB" id="A0A1G2Q271"/>
<protein>
    <submittedName>
        <fullName evidence="4">50S ribosomal protein L4</fullName>
    </submittedName>
</protein>
<organism evidence="4 5">
    <name type="scientific">Candidatus Terrybacteria bacterium RIFCSPLOWO2_02_42_20</name>
    <dbReference type="NCBI Taxonomy" id="1802370"/>
    <lineage>
        <taxon>Bacteria</taxon>
        <taxon>Candidatus Terryibacteriota</taxon>
    </lineage>
</organism>
<evidence type="ECO:0000256" key="3">
    <source>
        <dbReference type="ARBA" id="ARBA00023274"/>
    </source>
</evidence>
<dbReference type="STRING" id="1802370.A2Z62_00415"/>
<accession>A0A1G2Q271</accession>
<keyword evidence="3" id="KW-0687">Ribonucleoprotein</keyword>
<dbReference type="EMBL" id="MHTA01000005">
    <property type="protein sequence ID" value="OHA54676.1"/>
    <property type="molecule type" value="Genomic_DNA"/>
</dbReference>
<dbReference type="SUPFAM" id="SSF52166">
    <property type="entry name" value="Ribosomal protein L4"/>
    <property type="match status" value="1"/>
</dbReference>
<reference evidence="4 5" key="1">
    <citation type="journal article" date="2016" name="Nat. Commun.">
        <title>Thousands of microbial genomes shed light on interconnected biogeochemical processes in an aquifer system.</title>
        <authorList>
            <person name="Anantharaman K."/>
            <person name="Brown C.T."/>
            <person name="Hug L.A."/>
            <person name="Sharon I."/>
            <person name="Castelle C.J."/>
            <person name="Probst A.J."/>
            <person name="Thomas B.C."/>
            <person name="Singh A."/>
            <person name="Wilkins M.J."/>
            <person name="Karaoz U."/>
            <person name="Brodie E.L."/>
            <person name="Williams K.H."/>
            <person name="Hubbard S.S."/>
            <person name="Banfield J.F."/>
        </authorList>
    </citation>
    <scope>NUCLEOTIDE SEQUENCE [LARGE SCALE GENOMIC DNA]</scope>
</reference>
<dbReference type="GO" id="GO:0006412">
    <property type="term" value="P:translation"/>
    <property type="evidence" value="ECO:0007669"/>
    <property type="project" value="InterPro"/>
</dbReference>
<dbReference type="InterPro" id="IPR002136">
    <property type="entry name" value="Ribosomal_uL4"/>
</dbReference>
<dbReference type="Pfam" id="PF00573">
    <property type="entry name" value="Ribosomal_L4"/>
    <property type="match status" value="1"/>
</dbReference>
<evidence type="ECO:0000313" key="5">
    <source>
        <dbReference type="Proteomes" id="UP000177649"/>
    </source>
</evidence>
<dbReference type="GO" id="GO:0003735">
    <property type="term" value="F:structural constituent of ribosome"/>
    <property type="evidence" value="ECO:0007669"/>
    <property type="project" value="InterPro"/>
</dbReference>
<evidence type="ECO:0000313" key="4">
    <source>
        <dbReference type="EMBL" id="OHA54676.1"/>
    </source>
</evidence>